<accession>A0A9X9M439</accession>
<dbReference type="Proteomes" id="UP000269945">
    <property type="component" value="Unassembled WGS sequence"/>
</dbReference>
<dbReference type="AlphaFoldDB" id="A0A9X9M439"/>
<dbReference type="SMART" id="SM01405">
    <property type="entry name" value="Ribosomal_S6e"/>
    <property type="match status" value="1"/>
</dbReference>
<evidence type="ECO:0000313" key="7">
    <source>
        <dbReference type="Proteomes" id="UP000269945"/>
    </source>
</evidence>
<evidence type="ECO:0000256" key="1">
    <source>
        <dbReference type="ARBA" id="ARBA00009312"/>
    </source>
</evidence>
<dbReference type="InterPro" id="IPR001377">
    <property type="entry name" value="Ribosomal_eS6"/>
</dbReference>
<name>A0A9X9M439_GULGU</name>
<comment type="similarity">
    <text evidence="1">Belongs to the eukaryotic ribosomal protein eS6 family.</text>
</comment>
<keyword evidence="7" id="KW-1185">Reference proteome</keyword>
<dbReference type="GO" id="GO:0003735">
    <property type="term" value="F:structural constituent of ribosome"/>
    <property type="evidence" value="ECO:0007669"/>
    <property type="project" value="InterPro"/>
</dbReference>
<dbReference type="Pfam" id="PF01092">
    <property type="entry name" value="Ribosomal_S6e"/>
    <property type="match status" value="2"/>
</dbReference>
<keyword evidence="3" id="KW-0687">Ribonucleoprotein</keyword>
<sequence>MKLNISFPATGCQKLIEVEDDCKLSSFYQKCMAMEVVADTLGEEWKWGVLTPDCVFLLLSKEHSCYRPRRTGERKHKSVWGCIADVNLSVLNLVIVKERGEG</sequence>
<dbReference type="PANTHER" id="PTHR11502">
    <property type="entry name" value="40S RIBOSOMAL PROTEIN S6"/>
    <property type="match status" value="1"/>
</dbReference>
<gene>
    <name evidence="6" type="ORF">BN2614_LOCUS1</name>
</gene>
<evidence type="ECO:0000256" key="2">
    <source>
        <dbReference type="ARBA" id="ARBA00022980"/>
    </source>
</evidence>
<reference evidence="6 7" key="1">
    <citation type="submission" date="2018-10" db="EMBL/GenBank/DDBJ databases">
        <authorList>
            <person name="Ekblom R."/>
            <person name="Jareborg N."/>
        </authorList>
    </citation>
    <scope>NUCLEOTIDE SEQUENCE [LARGE SCALE GENOMIC DNA]</scope>
    <source>
        <tissue evidence="6">Muscle</tissue>
    </source>
</reference>
<dbReference type="GO" id="GO:0005840">
    <property type="term" value="C:ribosome"/>
    <property type="evidence" value="ECO:0007669"/>
    <property type="project" value="UniProtKB-KW"/>
</dbReference>
<dbReference type="GO" id="GO:1990904">
    <property type="term" value="C:ribonucleoprotein complex"/>
    <property type="evidence" value="ECO:0007669"/>
    <property type="project" value="UniProtKB-KW"/>
</dbReference>
<protein>
    <recommendedName>
        <fullName evidence="4">Small ribosomal subunit protein eS6</fullName>
    </recommendedName>
    <alternativeName>
        <fullName evidence="5">40S ribosomal protein S6</fullName>
    </alternativeName>
</protein>
<evidence type="ECO:0000256" key="3">
    <source>
        <dbReference type="ARBA" id="ARBA00023274"/>
    </source>
</evidence>
<proteinExistence type="inferred from homology"/>
<comment type="caution">
    <text evidence="6">The sequence shown here is derived from an EMBL/GenBank/DDBJ whole genome shotgun (WGS) entry which is preliminary data.</text>
</comment>
<evidence type="ECO:0000256" key="4">
    <source>
        <dbReference type="ARBA" id="ARBA00035278"/>
    </source>
</evidence>
<keyword evidence="2" id="KW-0689">Ribosomal protein</keyword>
<evidence type="ECO:0000256" key="5">
    <source>
        <dbReference type="ARBA" id="ARBA00035403"/>
    </source>
</evidence>
<dbReference type="EMBL" id="CYRY02042284">
    <property type="protein sequence ID" value="VCX32860.1"/>
    <property type="molecule type" value="Genomic_DNA"/>
</dbReference>
<organism evidence="6 7">
    <name type="scientific">Gulo gulo</name>
    <name type="common">Wolverine</name>
    <name type="synonym">Gluton</name>
    <dbReference type="NCBI Taxonomy" id="48420"/>
    <lineage>
        <taxon>Eukaryota</taxon>
        <taxon>Metazoa</taxon>
        <taxon>Chordata</taxon>
        <taxon>Craniata</taxon>
        <taxon>Vertebrata</taxon>
        <taxon>Euteleostomi</taxon>
        <taxon>Mammalia</taxon>
        <taxon>Eutheria</taxon>
        <taxon>Laurasiatheria</taxon>
        <taxon>Carnivora</taxon>
        <taxon>Caniformia</taxon>
        <taxon>Musteloidea</taxon>
        <taxon>Mustelidae</taxon>
        <taxon>Guloninae</taxon>
        <taxon>Gulo</taxon>
    </lineage>
</organism>
<evidence type="ECO:0000313" key="6">
    <source>
        <dbReference type="EMBL" id="VCX32860.1"/>
    </source>
</evidence>
<dbReference type="GO" id="GO:0006412">
    <property type="term" value="P:translation"/>
    <property type="evidence" value="ECO:0007669"/>
    <property type="project" value="InterPro"/>
</dbReference>